<dbReference type="EMBL" id="DS113303">
    <property type="protein sequence ID" value="EAY12374.1"/>
    <property type="molecule type" value="Genomic_DNA"/>
</dbReference>
<sequence>MTEDRPFIFIHMISALDGKIIGDFMHTEAGIATCKDYGWTNDTYKPDACIVGRKTVKGFFVTTPELNPDETEVVDGDYIDDSAARPYLIVVDPAGKLGWKQNFVEMKPNTNFHVIEVLTEKASPQYRNYLRRSKISYIMVGKEQVDLLLLVKKLKDDFKVNVLSVHGGATINWTFLQAGIVDELSICMAAAADGANDTLTLFEKSPYALKDSPIEFELKSADKISNGGCGSDILLRSHKRKKFLTLDSLKQVQRMKSLLNSFLVKAISVYSLIKEH</sequence>
<dbReference type="InterPro" id="IPR050765">
    <property type="entry name" value="Riboflavin_Biosynth_HTPR"/>
</dbReference>
<reference evidence="5" key="2">
    <citation type="journal article" date="2007" name="Science">
        <title>Draft genome sequence of the sexually transmitted pathogen Trichomonas vaginalis.</title>
        <authorList>
            <person name="Carlton J.M."/>
            <person name="Hirt R.P."/>
            <person name="Silva J.C."/>
            <person name="Delcher A.L."/>
            <person name="Schatz M."/>
            <person name="Zhao Q."/>
            <person name="Wortman J.R."/>
            <person name="Bidwell S.L."/>
            <person name="Alsmark U.C.M."/>
            <person name="Besteiro S."/>
            <person name="Sicheritz-Ponten T."/>
            <person name="Noel C.J."/>
            <person name="Dacks J.B."/>
            <person name="Foster P.G."/>
            <person name="Simillion C."/>
            <person name="Van de Peer Y."/>
            <person name="Miranda-Saavedra D."/>
            <person name="Barton G.J."/>
            <person name="Westrop G.D."/>
            <person name="Mueller S."/>
            <person name="Dessi D."/>
            <person name="Fiori P.L."/>
            <person name="Ren Q."/>
            <person name="Paulsen I."/>
            <person name="Zhang H."/>
            <person name="Bastida-Corcuera F.D."/>
            <person name="Simoes-Barbosa A."/>
            <person name="Brown M.T."/>
            <person name="Hayes R.D."/>
            <person name="Mukherjee M."/>
            <person name="Okumura C.Y."/>
            <person name="Schneider R."/>
            <person name="Smith A.J."/>
            <person name="Vanacova S."/>
            <person name="Villalvazo M."/>
            <person name="Haas B.J."/>
            <person name="Pertea M."/>
            <person name="Feldblyum T.V."/>
            <person name="Utterback T.R."/>
            <person name="Shu C.L."/>
            <person name="Osoegawa K."/>
            <person name="de Jong P.J."/>
            <person name="Hrdy I."/>
            <person name="Horvathova L."/>
            <person name="Zubacova Z."/>
            <person name="Dolezal P."/>
            <person name="Malik S.B."/>
            <person name="Logsdon J.M. Jr."/>
            <person name="Henze K."/>
            <person name="Gupta A."/>
            <person name="Wang C.C."/>
            <person name="Dunne R.L."/>
            <person name="Upcroft J.A."/>
            <person name="Upcroft P."/>
            <person name="White O."/>
            <person name="Salzberg S.L."/>
            <person name="Tang P."/>
            <person name="Chiu C.-H."/>
            <person name="Lee Y.-S."/>
            <person name="Embley T.M."/>
            <person name="Coombs G.H."/>
            <person name="Mottram J.C."/>
            <person name="Tachezy J."/>
            <person name="Fraser-Liggett C.M."/>
            <person name="Johnson P.J."/>
        </authorList>
    </citation>
    <scope>NUCLEOTIDE SEQUENCE [LARGE SCALE GENOMIC DNA]</scope>
    <source>
        <strain evidence="5">G3</strain>
    </source>
</reference>
<dbReference type="Pfam" id="PF01872">
    <property type="entry name" value="RibD_C"/>
    <property type="match status" value="1"/>
</dbReference>
<evidence type="ECO:0000256" key="2">
    <source>
        <dbReference type="ARBA" id="ARBA00022857"/>
    </source>
</evidence>
<evidence type="ECO:0000256" key="3">
    <source>
        <dbReference type="ARBA" id="ARBA00023002"/>
    </source>
</evidence>
<dbReference type="SMR" id="A2E4R4"/>
<comment type="pathway">
    <text evidence="1">Cofactor biosynthesis; riboflavin biosynthesis.</text>
</comment>
<dbReference type="KEGG" id="tva:4770336"/>
<dbReference type="VEuPathDB" id="TrichDB:TVAGG3_0862670"/>
<dbReference type="PANTHER" id="PTHR38011">
    <property type="entry name" value="DIHYDROFOLATE REDUCTASE FAMILY PROTEIN (AFU_ORTHOLOGUE AFUA_8G06820)"/>
    <property type="match status" value="1"/>
</dbReference>
<dbReference type="GO" id="GO:0009231">
    <property type="term" value="P:riboflavin biosynthetic process"/>
    <property type="evidence" value="ECO:0007669"/>
    <property type="project" value="InterPro"/>
</dbReference>
<keyword evidence="2" id="KW-0521">NADP</keyword>
<organism evidence="5 6">
    <name type="scientific">Trichomonas vaginalis (strain ATCC PRA-98 / G3)</name>
    <dbReference type="NCBI Taxonomy" id="412133"/>
    <lineage>
        <taxon>Eukaryota</taxon>
        <taxon>Metamonada</taxon>
        <taxon>Parabasalia</taxon>
        <taxon>Trichomonadida</taxon>
        <taxon>Trichomonadidae</taxon>
        <taxon>Trichomonas</taxon>
    </lineage>
</organism>
<dbReference type="PANTHER" id="PTHR38011:SF7">
    <property type="entry name" value="2,5-DIAMINO-6-RIBOSYLAMINO-4(3H)-PYRIMIDINONE 5'-PHOSPHATE REDUCTASE"/>
    <property type="match status" value="1"/>
</dbReference>
<evidence type="ECO:0000313" key="5">
    <source>
        <dbReference type="EMBL" id="EAY12374.1"/>
    </source>
</evidence>
<evidence type="ECO:0000313" key="6">
    <source>
        <dbReference type="Proteomes" id="UP000001542"/>
    </source>
</evidence>
<proteinExistence type="predicted"/>
<dbReference type="Proteomes" id="UP000001542">
    <property type="component" value="Unassembled WGS sequence"/>
</dbReference>
<dbReference type="VEuPathDB" id="TrichDB:TVAG_246060"/>
<dbReference type="RefSeq" id="XP_001324597.1">
    <property type="nucleotide sequence ID" value="XM_001324562.1"/>
</dbReference>
<dbReference type="AlphaFoldDB" id="A2E4R4"/>
<dbReference type="InterPro" id="IPR002734">
    <property type="entry name" value="RibDG_C"/>
</dbReference>
<evidence type="ECO:0000256" key="1">
    <source>
        <dbReference type="ARBA" id="ARBA00005104"/>
    </source>
</evidence>
<dbReference type="GO" id="GO:0008703">
    <property type="term" value="F:5-amino-6-(5-phosphoribosylamino)uracil reductase activity"/>
    <property type="evidence" value="ECO:0007669"/>
    <property type="project" value="InterPro"/>
</dbReference>
<dbReference type="Gene3D" id="3.40.430.10">
    <property type="entry name" value="Dihydrofolate Reductase, subunit A"/>
    <property type="match status" value="1"/>
</dbReference>
<reference evidence="5" key="1">
    <citation type="submission" date="2006-10" db="EMBL/GenBank/DDBJ databases">
        <authorList>
            <person name="Amadeo P."/>
            <person name="Zhao Q."/>
            <person name="Wortman J."/>
            <person name="Fraser-Liggett C."/>
            <person name="Carlton J."/>
        </authorList>
    </citation>
    <scope>NUCLEOTIDE SEQUENCE</scope>
    <source>
        <strain evidence="5">G3</strain>
    </source>
</reference>
<protein>
    <submittedName>
        <fullName evidence="5">RibD C-terminal domain containing protein</fullName>
    </submittedName>
</protein>
<feature type="domain" description="Bacterial bifunctional deaminase-reductase C-terminal" evidence="4">
    <location>
        <begin position="6"/>
        <end position="227"/>
    </location>
</feature>
<keyword evidence="3" id="KW-0560">Oxidoreductase</keyword>
<name>A2E4R4_TRIV3</name>
<keyword evidence="6" id="KW-1185">Reference proteome</keyword>
<evidence type="ECO:0000259" key="4">
    <source>
        <dbReference type="Pfam" id="PF01872"/>
    </source>
</evidence>
<dbReference type="OrthoDB" id="5432at2759"/>
<dbReference type="SUPFAM" id="SSF53597">
    <property type="entry name" value="Dihydrofolate reductase-like"/>
    <property type="match status" value="1"/>
</dbReference>
<accession>A2E4R4</accession>
<dbReference type="InParanoid" id="A2E4R4"/>
<gene>
    <name evidence="5" type="ORF">TVAG_246060</name>
</gene>
<dbReference type="InterPro" id="IPR024072">
    <property type="entry name" value="DHFR-like_dom_sf"/>
</dbReference>